<proteinExistence type="predicted"/>
<name>A0A7W7LJD7_STRNE</name>
<evidence type="ECO:0000313" key="2">
    <source>
        <dbReference type="Proteomes" id="UP000556436"/>
    </source>
</evidence>
<dbReference type="AlphaFoldDB" id="A0A7W7LJD7"/>
<protein>
    <submittedName>
        <fullName evidence="1">Uncharacterized protein</fullName>
    </submittedName>
</protein>
<keyword evidence="2" id="KW-1185">Reference proteome</keyword>
<comment type="caution">
    <text evidence="1">The sequence shown here is derived from an EMBL/GenBank/DDBJ whole genome shotgun (WGS) entry which is preliminary data.</text>
</comment>
<dbReference type="EMBL" id="JACHJG010000025">
    <property type="protein sequence ID" value="MBB4890773.1"/>
    <property type="molecule type" value="Genomic_DNA"/>
</dbReference>
<gene>
    <name evidence="1" type="ORF">FHS38_006863</name>
</gene>
<organism evidence="1 2">
    <name type="scientific">Streptomyces netropsis</name>
    <name type="common">Streptoverticillium netropsis</name>
    <dbReference type="NCBI Taxonomy" id="55404"/>
    <lineage>
        <taxon>Bacteria</taxon>
        <taxon>Bacillati</taxon>
        <taxon>Actinomycetota</taxon>
        <taxon>Actinomycetes</taxon>
        <taxon>Kitasatosporales</taxon>
        <taxon>Streptomycetaceae</taxon>
        <taxon>Streptomyces</taxon>
    </lineage>
</organism>
<reference evidence="1 2" key="1">
    <citation type="submission" date="2020-08" db="EMBL/GenBank/DDBJ databases">
        <title>Genomic Encyclopedia of Type Strains, Phase III (KMG-III): the genomes of soil and plant-associated and newly described type strains.</title>
        <authorList>
            <person name="Whitman W."/>
        </authorList>
    </citation>
    <scope>NUCLEOTIDE SEQUENCE [LARGE SCALE GENOMIC DNA]</scope>
    <source>
        <strain evidence="1 2">CECT 3265</strain>
    </source>
</reference>
<dbReference type="Proteomes" id="UP000556436">
    <property type="component" value="Unassembled WGS sequence"/>
</dbReference>
<sequence length="93" mass="9980">MTRDRPAVNAAGQTLPAAGCAEVRIIAACPETARRISEVLRLRFAATEPRSCGAGDGDGGTRLHLTVDTVHTPEVLGPFRPRLVTDHPHRDET</sequence>
<dbReference type="RefSeq" id="WP_229822925.1">
    <property type="nucleotide sequence ID" value="NZ_BMRW01000026.1"/>
</dbReference>
<evidence type="ECO:0000313" key="1">
    <source>
        <dbReference type="EMBL" id="MBB4890773.1"/>
    </source>
</evidence>
<accession>A0A7W7LJD7</accession>